<dbReference type="Pfam" id="PF02527">
    <property type="entry name" value="GidB"/>
    <property type="match status" value="1"/>
</dbReference>
<comment type="function">
    <text evidence="6">Specifically methylates the N7 position of a guanine in 16S rRNA.</text>
</comment>
<reference evidence="7 8" key="1">
    <citation type="journal article" date="2019" name="Emerg. Microbes Infect.">
        <title>Comprehensive subspecies identification of 175 nontuberculous mycobacteria species based on 7547 genomic profiles.</title>
        <authorList>
            <person name="Matsumoto Y."/>
            <person name="Kinjo T."/>
            <person name="Motooka D."/>
            <person name="Nabeya D."/>
            <person name="Jung N."/>
            <person name="Uechi K."/>
            <person name="Horii T."/>
            <person name="Iida T."/>
            <person name="Fujita J."/>
            <person name="Nakamura S."/>
        </authorList>
    </citation>
    <scope>NUCLEOTIDE SEQUENCE [LARGE SCALE GENOMIC DNA]</scope>
    <source>
        <strain evidence="7 8">JCM 14738</strain>
    </source>
</reference>
<keyword evidence="3 6" id="KW-0489">Methyltransferase</keyword>
<feature type="binding site" evidence="6">
    <location>
        <position position="168"/>
    </location>
    <ligand>
        <name>S-adenosyl-L-methionine</name>
        <dbReference type="ChEBI" id="CHEBI:59789"/>
    </ligand>
</feature>
<comment type="similarity">
    <text evidence="6">Belongs to the methyltransferase superfamily. RNA methyltransferase RsmG family.</text>
</comment>
<keyword evidence="5 6" id="KW-0949">S-adenosyl-L-methionine</keyword>
<dbReference type="EC" id="2.1.1.-" evidence="6"/>
<dbReference type="EMBL" id="AP022613">
    <property type="protein sequence ID" value="BBZ42304.1"/>
    <property type="molecule type" value="Genomic_DNA"/>
</dbReference>
<organism evidence="7 8">
    <name type="scientific">Mycobacterium conspicuum</name>
    <dbReference type="NCBI Taxonomy" id="44010"/>
    <lineage>
        <taxon>Bacteria</taxon>
        <taxon>Bacillati</taxon>
        <taxon>Actinomycetota</taxon>
        <taxon>Actinomycetes</taxon>
        <taxon>Mycobacteriales</taxon>
        <taxon>Mycobacteriaceae</taxon>
        <taxon>Mycobacterium</taxon>
    </lineage>
</organism>
<dbReference type="PANTHER" id="PTHR31760:SF0">
    <property type="entry name" value="S-ADENOSYL-L-METHIONINE-DEPENDENT METHYLTRANSFERASES SUPERFAMILY PROTEIN"/>
    <property type="match status" value="1"/>
</dbReference>
<dbReference type="InterPro" id="IPR029063">
    <property type="entry name" value="SAM-dependent_MTases_sf"/>
</dbReference>
<keyword evidence="8" id="KW-1185">Reference proteome</keyword>
<dbReference type="Proteomes" id="UP000467385">
    <property type="component" value="Chromosome"/>
</dbReference>
<dbReference type="AlphaFoldDB" id="A0A7I7YMH5"/>
<evidence type="ECO:0000313" key="7">
    <source>
        <dbReference type="EMBL" id="BBZ42304.1"/>
    </source>
</evidence>
<dbReference type="Gene3D" id="3.40.50.150">
    <property type="entry name" value="Vaccinia Virus protein VP39"/>
    <property type="match status" value="1"/>
</dbReference>
<dbReference type="SUPFAM" id="SSF53335">
    <property type="entry name" value="S-adenosyl-L-methionine-dependent methyltransferases"/>
    <property type="match status" value="1"/>
</dbReference>
<evidence type="ECO:0000256" key="3">
    <source>
        <dbReference type="ARBA" id="ARBA00022603"/>
    </source>
</evidence>
<keyword evidence="1 6" id="KW-0963">Cytoplasm</keyword>
<dbReference type="InterPro" id="IPR003682">
    <property type="entry name" value="rRNA_ssu_MeTfrase_G"/>
</dbReference>
<dbReference type="HAMAP" id="MF_00074">
    <property type="entry name" value="16SrRNA_methyltr_G"/>
    <property type="match status" value="1"/>
</dbReference>
<evidence type="ECO:0000256" key="4">
    <source>
        <dbReference type="ARBA" id="ARBA00022679"/>
    </source>
</evidence>
<comment type="caution">
    <text evidence="6">Lacks conserved residue(s) required for the propagation of feature annotation.</text>
</comment>
<dbReference type="GO" id="GO:0070043">
    <property type="term" value="F:rRNA (guanine-N7-)-methyltransferase activity"/>
    <property type="evidence" value="ECO:0007669"/>
    <property type="project" value="UniProtKB-UniRule"/>
</dbReference>
<name>A0A7I7YMH5_9MYCO</name>
<dbReference type="NCBIfam" id="TIGR00138">
    <property type="entry name" value="rsmG_gidB"/>
    <property type="match status" value="1"/>
</dbReference>
<keyword evidence="4 6" id="KW-0808">Transferase</keyword>
<gene>
    <name evidence="6 7" type="primary">rsmG</name>
    <name evidence="7" type="ORF">MCNS_53670</name>
</gene>
<sequence>MPGGQAGSKKGMFHVKHVSPCEGRESPVLPGGEAGPDAAAAVFGPRLDAARRYAELLAGAGVERGLLGPREVDRIWERHLLNSAAVSELLEPGERVVDIGSGAGLPGLPLAIARPDLDIVLLEPMLRRTDFLREVIAELGLPVEVVRGRAEERGVRAQIGERDAAVSRAVAALDKLTKWSMPLLRTGGRMVAIKGEQAPDELRQHRRVMEAAGAVDARVVTCGAKYLRPPATVVLARRGSSSRHKAARETNRGTR</sequence>
<evidence type="ECO:0000313" key="8">
    <source>
        <dbReference type="Proteomes" id="UP000467385"/>
    </source>
</evidence>
<keyword evidence="2 6" id="KW-0698">rRNA processing</keyword>
<accession>A0A7I7YMH5</accession>
<dbReference type="CDD" id="cd02440">
    <property type="entry name" value="AdoMet_MTases"/>
    <property type="match status" value="1"/>
</dbReference>
<proteinExistence type="inferred from homology"/>
<evidence type="ECO:0000256" key="2">
    <source>
        <dbReference type="ARBA" id="ARBA00022552"/>
    </source>
</evidence>
<evidence type="ECO:0000256" key="5">
    <source>
        <dbReference type="ARBA" id="ARBA00022691"/>
    </source>
</evidence>
<evidence type="ECO:0000256" key="6">
    <source>
        <dbReference type="HAMAP-Rule" id="MF_00074"/>
    </source>
</evidence>
<evidence type="ECO:0000256" key="1">
    <source>
        <dbReference type="ARBA" id="ARBA00022490"/>
    </source>
</evidence>
<protein>
    <recommendedName>
        <fullName evidence="6">Ribosomal RNA small subunit methyltransferase G</fullName>
        <ecNumber evidence="6">2.1.1.-</ecNumber>
    </recommendedName>
    <alternativeName>
        <fullName evidence="6">16S rRNA 7-methylguanosine methyltransferase</fullName>
        <shortName evidence="6">16S rRNA m7G methyltransferase</shortName>
    </alternativeName>
</protein>
<dbReference type="GO" id="GO:0005829">
    <property type="term" value="C:cytosol"/>
    <property type="evidence" value="ECO:0007669"/>
    <property type="project" value="TreeGrafter"/>
</dbReference>
<dbReference type="PANTHER" id="PTHR31760">
    <property type="entry name" value="S-ADENOSYL-L-METHIONINE-DEPENDENT METHYLTRANSFERASES SUPERFAMILY PROTEIN"/>
    <property type="match status" value="1"/>
</dbReference>
<comment type="subcellular location">
    <subcellularLocation>
        <location evidence="6">Cytoplasm</location>
    </subcellularLocation>
</comment>
<feature type="binding site" evidence="6">
    <location>
        <position position="105"/>
    </location>
    <ligand>
        <name>S-adenosyl-L-methionine</name>
        <dbReference type="ChEBI" id="CHEBI:59789"/>
    </ligand>
</feature>
<feature type="binding site" evidence="6">
    <location>
        <position position="100"/>
    </location>
    <ligand>
        <name>S-adenosyl-L-methionine</name>
        <dbReference type="ChEBI" id="CHEBI:59789"/>
    </ligand>
</feature>
<feature type="binding site" evidence="6">
    <location>
        <begin position="150"/>
        <end position="151"/>
    </location>
    <ligand>
        <name>S-adenosyl-L-methionine</name>
        <dbReference type="ChEBI" id="CHEBI:59789"/>
    </ligand>
</feature>